<evidence type="ECO:0000313" key="1">
    <source>
        <dbReference type="EMBL" id="ACJ83620.1"/>
    </source>
</evidence>
<dbReference type="AlphaFoldDB" id="B7FG11"/>
<organism evidence="1">
    <name type="scientific">Medicago truncatula</name>
    <name type="common">Barrel medic</name>
    <name type="synonym">Medicago tribuloides</name>
    <dbReference type="NCBI Taxonomy" id="3880"/>
    <lineage>
        <taxon>Eukaryota</taxon>
        <taxon>Viridiplantae</taxon>
        <taxon>Streptophyta</taxon>
        <taxon>Embryophyta</taxon>
        <taxon>Tracheophyta</taxon>
        <taxon>Spermatophyta</taxon>
        <taxon>Magnoliopsida</taxon>
        <taxon>eudicotyledons</taxon>
        <taxon>Gunneridae</taxon>
        <taxon>Pentapetalae</taxon>
        <taxon>rosids</taxon>
        <taxon>fabids</taxon>
        <taxon>Fabales</taxon>
        <taxon>Fabaceae</taxon>
        <taxon>Papilionoideae</taxon>
        <taxon>50 kb inversion clade</taxon>
        <taxon>NPAAA clade</taxon>
        <taxon>Hologalegina</taxon>
        <taxon>IRL clade</taxon>
        <taxon>Trifolieae</taxon>
        <taxon>Medicago</taxon>
    </lineage>
</organism>
<dbReference type="EMBL" id="BT050953">
    <property type="protein sequence ID" value="ACJ83620.1"/>
    <property type="molecule type" value="mRNA"/>
</dbReference>
<proteinExistence type="evidence at transcript level"/>
<protein>
    <submittedName>
        <fullName evidence="1">Uncharacterized protein</fullName>
    </submittedName>
</protein>
<accession>B7FG11</accession>
<sequence>MRGLSMVKEYLVDMFRTKLWIIPSAFGKLMNSPGSYFNLTFLILHLDYSSCILQ</sequence>
<name>B7FG11_MEDTR</name>
<reference evidence="1" key="1">
    <citation type="submission" date="2008-12" db="EMBL/GenBank/DDBJ databases">
        <title>Medicago truncatula full length cdna cloning project.</title>
        <authorList>
            <person name="Moskal W."/>
            <person name="Chan A."/>
            <person name="Cheung F."/>
            <person name="Xiao Y."/>
            <person name="Town C.D."/>
        </authorList>
    </citation>
    <scope>NUCLEOTIDE SEQUENCE</scope>
</reference>
<feature type="non-terminal residue" evidence="1">
    <location>
        <position position="54"/>
    </location>
</feature>